<dbReference type="SUPFAM" id="SSF53955">
    <property type="entry name" value="Lysozyme-like"/>
    <property type="match status" value="1"/>
</dbReference>
<dbReference type="KEGG" id="ysi:BF17_02655"/>
<name>A0A0T9RSY8_9GAMM</name>
<evidence type="ECO:0000313" key="3">
    <source>
        <dbReference type="Proteomes" id="UP000019439"/>
    </source>
</evidence>
<evidence type="ECO:0000313" key="4">
    <source>
        <dbReference type="Proteomes" id="UP000038204"/>
    </source>
</evidence>
<evidence type="ECO:0000313" key="2">
    <source>
        <dbReference type="EMBL" id="CNI82651.1"/>
    </source>
</evidence>
<reference evidence="2 4" key="2">
    <citation type="submission" date="2015-03" db="EMBL/GenBank/DDBJ databases">
        <authorList>
            <person name="Murphy D."/>
        </authorList>
    </citation>
    <scope>NUCLEOTIDE SEQUENCE [LARGE SCALE GENOMIC DNA]</scope>
    <source>
        <strain evidence="2 4">Y233</strain>
    </source>
</reference>
<dbReference type="EMBL" id="CQBK01000094">
    <property type="protein sequence ID" value="CNI82651.1"/>
    <property type="molecule type" value="Genomic_DNA"/>
</dbReference>
<dbReference type="InterPro" id="IPR023346">
    <property type="entry name" value="Lysozyme-like_dom_sf"/>
</dbReference>
<dbReference type="Proteomes" id="UP000019439">
    <property type="component" value="Chromosome"/>
</dbReference>
<organism evidence="2 4">
    <name type="scientific">Yersinia similis</name>
    <dbReference type="NCBI Taxonomy" id="367190"/>
    <lineage>
        <taxon>Bacteria</taxon>
        <taxon>Pseudomonadati</taxon>
        <taxon>Pseudomonadota</taxon>
        <taxon>Gammaproteobacteria</taxon>
        <taxon>Enterobacterales</taxon>
        <taxon>Yersiniaceae</taxon>
        <taxon>Yersinia</taxon>
    </lineage>
</organism>
<accession>A0A0T9RSY8</accession>
<protein>
    <submittedName>
        <fullName evidence="1 2">Transglycosylase</fullName>
    </submittedName>
</protein>
<dbReference type="Gene3D" id="1.10.530.10">
    <property type="match status" value="1"/>
</dbReference>
<dbReference type="PATRIC" id="fig|367190.3.peg.467"/>
<dbReference type="EMBL" id="CP007230">
    <property type="protein sequence ID" value="AHK18385.1"/>
    <property type="molecule type" value="Genomic_DNA"/>
</dbReference>
<keyword evidence="3" id="KW-1185">Reference proteome</keyword>
<dbReference type="RefSeq" id="WP_012105797.1">
    <property type="nucleotide sequence ID" value="NZ_CGBP01000031.1"/>
</dbReference>
<reference evidence="1 3" key="1">
    <citation type="journal article" date="2014" name="Genome Announc.">
        <title>Genome Sequence of Yersinia similis Y228T, a Member of the Yersinia pseudotuberculosis Complex.</title>
        <authorList>
            <person name="Sprague L.D."/>
            <person name="Neubauer H."/>
        </authorList>
    </citation>
    <scope>NUCLEOTIDE SEQUENCE [LARGE SCALE GENOMIC DNA]</scope>
    <source>
        <strain evidence="1 3">228</strain>
    </source>
</reference>
<dbReference type="GeneID" id="96662581"/>
<evidence type="ECO:0000313" key="1">
    <source>
        <dbReference type="EMBL" id="AHK18385.1"/>
    </source>
</evidence>
<sequence length="212" mass="23616">MANRSILTAIFLMLFILGNGLPASAKTHPTLQTIPSIYREIAAEARVPAAFLYSLALVESSRRFKGGERPWPWTINVAGKGYRYETREEAWHALLRFVRQAPLKRIDVGIAQVNLGWNGHLFPSFYDVFDPNTNLRVAAQILRACYENRAGSWINAAGCYHHPAGGKPAANYIAIVRRKLDTLAPVHIAVSSKTTISDVTSVNHPLIWIEPK</sequence>
<dbReference type="Proteomes" id="UP000038204">
    <property type="component" value="Unassembled WGS sequence"/>
</dbReference>
<dbReference type="AlphaFoldDB" id="A0A0T9RSY8"/>
<proteinExistence type="predicted"/>
<gene>
    <name evidence="1" type="ORF">BF17_02655</name>
    <name evidence="2" type="ORF">ERS008667_04422</name>
</gene>